<dbReference type="AlphaFoldDB" id="A0A401H5L8"/>
<dbReference type="OrthoDB" id="2803094at2759"/>
<reference evidence="2 3" key="1">
    <citation type="journal article" date="2018" name="Sci. Rep.">
        <title>Genome sequence of the cauliflower mushroom Sparassis crispa (Hanabiratake) and its association with beneficial usage.</title>
        <authorList>
            <person name="Kiyama R."/>
            <person name="Furutani Y."/>
            <person name="Kawaguchi K."/>
            <person name="Nakanishi T."/>
        </authorList>
    </citation>
    <scope>NUCLEOTIDE SEQUENCE [LARGE SCALE GENOMIC DNA]</scope>
</reference>
<protein>
    <submittedName>
        <fullName evidence="2">Uncharacterized protein</fullName>
    </submittedName>
</protein>
<gene>
    <name evidence="2" type="ORF">SCP_1700360</name>
</gene>
<accession>A0A401H5L8</accession>
<dbReference type="RefSeq" id="XP_027620625.1">
    <property type="nucleotide sequence ID" value="XM_027764824.1"/>
</dbReference>
<dbReference type="STRING" id="139825.A0A401H5L8"/>
<name>A0A401H5L8_9APHY</name>
<keyword evidence="3" id="KW-1185">Reference proteome</keyword>
<sequence length="422" mass="46596">MDASTPRPKQRHQRTLPDNDPAATPKAVKVSDRRRADSSGDICLQGPAQDTTTSSQIPYLRSAEELSWVKAITFGRPDISAIKTLKDVLCVMPPDLPGRYQRGKLEGTKDLTQTEITLTVTDQLQKVVYLPRLVSQLLDRALETLQLALPLVDANGYSEPVARIHPYFTAGNLPQVICSEKDIEAWSQATLFRPALAALRAIETKSLSHDFGKKFPYLSSAPSGNVIPDGMLVCKPSEEGLPPPMSITIENKTPTAYKDTLGELQSIPKDPNVRIPEGTAIRFVWPGPLTSNPEARTRIIVQVWTQMVVENCDLGILSTSTSTIFFARGRGTNNDTLYMSPTYRSDDCPIFAVFCWFAVAAGVFSFDSLDLPDPKTDWWTKEALEDQYTSGITTSTLYRNYDKKTVRPLGTGPRTRSQAGLA</sequence>
<dbReference type="GeneID" id="38786629"/>
<evidence type="ECO:0000256" key="1">
    <source>
        <dbReference type="SAM" id="MobiDB-lite"/>
    </source>
</evidence>
<dbReference type="Proteomes" id="UP000287166">
    <property type="component" value="Unassembled WGS sequence"/>
</dbReference>
<evidence type="ECO:0000313" key="2">
    <source>
        <dbReference type="EMBL" id="GBE89712.1"/>
    </source>
</evidence>
<evidence type="ECO:0000313" key="3">
    <source>
        <dbReference type="Proteomes" id="UP000287166"/>
    </source>
</evidence>
<dbReference type="InParanoid" id="A0A401H5L8"/>
<organism evidence="2 3">
    <name type="scientific">Sparassis crispa</name>
    <dbReference type="NCBI Taxonomy" id="139825"/>
    <lineage>
        <taxon>Eukaryota</taxon>
        <taxon>Fungi</taxon>
        <taxon>Dikarya</taxon>
        <taxon>Basidiomycota</taxon>
        <taxon>Agaricomycotina</taxon>
        <taxon>Agaricomycetes</taxon>
        <taxon>Polyporales</taxon>
        <taxon>Sparassidaceae</taxon>
        <taxon>Sparassis</taxon>
    </lineage>
</organism>
<proteinExistence type="predicted"/>
<feature type="compositionally biased region" description="Basic and acidic residues" evidence="1">
    <location>
        <begin position="29"/>
        <end position="38"/>
    </location>
</feature>
<dbReference type="EMBL" id="BFAD01000017">
    <property type="protein sequence ID" value="GBE89712.1"/>
    <property type="molecule type" value="Genomic_DNA"/>
</dbReference>
<feature type="region of interest" description="Disordered" evidence="1">
    <location>
        <begin position="1"/>
        <end position="54"/>
    </location>
</feature>
<comment type="caution">
    <text evidence="2">The sequence shown here is derived from an EMBL/GenBank/DDBJ whole genome shotgun (WGS) entry which is preliminary data.</text>
</comment>